<dbReference type="OrthoDB" id="4279at2"/>
<sequence length="272" mass="29633">MDIKMKPLHVTGQRWPGVRYFTSTRHGGVSQAPYDSNNLGLHVKDDPQAVWENRKRLRALLPGDPVWLDQVHGTSVLDADAARVGTDVAGPFDASMTMTPGRVLAILTADCLPVVFASDKGVAAAHAGWRGLAAGVLENTVKKLHSACGKLPDYAWIGPAISRQVFEIGPQVREAFLDVDPTVAFCFMPHPDNPGKWLADLSGIAAHRLAVLGIRQVEQSGLCTYRQDDLFYSYRRSQTTGRLATVIWLEPDCLRRPVICAEPGLVGAQGFP</sequence>
<organism evidence="11 12">
    <name type="scientific">Advenella kashmirensis (strain DSM 17095 / LMG 22695 / WT001)</name>
    <name type="common">Tetrathiobacter kashmirensis</name>
    <dbReference type="NCBI Taxonomy" id="1036672"/>
    <lineage>
        <taxon>Bacteria</taxon>
        <taxon>Pseudomonadati</taxon>
        <taxon>Pseudomonadota</taxon>
        <taxon>Betaproteobacteria</taxon>
        <taxon>Burkholderiales</taxon>
        <taxon>Alcaligenaceae</taxon>
    </lineage>
</organism>
<gene>
    <name evidence="11" type="ordered locus">TKWG_16425</name>
</gene>
<dbReference type="EMBL" id="CP003555">
    <property type="protein sequence ID" value="AFK63234.1"/>
    <property type="molecule type" value="Genomic_DNA"/>
</dbReference>
<comment type="catalytic activity">
    <reaction evidence="7">
        <text>adenosine + H2O + H(+) = inosine + NH4(+)</text>
        <dbReference type="Rhea" id="RHEA:24408"/>
        <dbReference type="ChEBI" id="CHEBI:15377"/>
        <dbReference type="ChEBI" id="CHEBI:15378"/>
        <dbReference type="ChEBI" id="CHEBI:16335"/>
        <dbReference type="ChEBI" id="CHEBI:17596"/>
        <dbReference type="ChEBI" id="CHEBI:28938"/>
        <dbReference type="EC" id="3.5.4.4"/>
    </reaction>
    <physiologicalReaction direction="left-to-right" evidence="7">
        <dbReference type="Rhea" id="RHEA:24409"/>
    </physiologicalReaction>
</comment>
<evidence type="ECO:0000256" key="6">
    <source>
        <dbReference type="ARBA" id="ARBA00022833"/>
    </source>
</evidence>
<name>I3UDZ6_ADVKW</name>
<comment type="catalytic activity">
    <reaction evidence="9">
        <text>S-methyl-5'-thioadenosine + phosphate = 5-(methylsulfanyl)-alpha-D-ribose 1-phosphate + adenine</text>
        <dbReference type="Rhea" id="RHEA:11852"/>
        <dbReference type="ChEBI" id="CHEBI:16708"/>
        <dbReference type="ChEBI" id="CHEBI:17509"/>
        <dbReference type="ChEBI" id="CHEBI:43474"/>
        <dbReference type="ChEBI" id="CHEBI:58533"/>
        <dbReference type="EC" id="2.4.2.28"/>
    </reaction>
    <physiologicalReaction direction="left-to-right" evidence="9">
        <dbReference type="Rhea" id="RHEA:11853"/>
    </physiologicalReaction>
</comment>
<evidence type="ECO:0000256" key="3">
    <source>
        <dbReference type="ARBA" id="ARBA00022679"/>
    </source>
</evidence>
<evidence type="ECO:0000256" key="7">
    <source>
        <dbReference type="ARBA" id="ARBA00047989"/>
    </source>
</evidence>
<dbReference type="HOGENOM" id="CLU_065784_1_1_4"/>
<evidence type="ECO:0000313" key="12">
    <source>
        <dbReference type="Proteomes" id="UP000005267"/>
    </source>
</evidence>
<dbReference type="AlphaFoldDB" id="I3UDZ6"/>
<keyword evidence="12" id="KW-1185">Reference proteome</keyword>
<dbReference type="Proteomes" id="UP000005267">
    <property type="component" value="Chromosome"/>
</dbReference>
<dbReference type="InterPro" id="IPR038371">
    <property type="entry name" value="Cu_polyphenol_OxRdtase_sf"/>
</dbReference>
<dbReference type="GO" id="GO:0016787">
    <property type="term" value="F:hydrolase activity"/>
    <property type="evidence" value="ECO:0007669"/>
    <property type="project" value="UniProtKB-KW"/>
</dbReference>
<evidence type="ECO:0000256" key="8">
    <source>
        <dbReference type="ARBA" id="ARBA00048968"/>
    </source>
</evidence>
<reference evidence="12" key="2">
    <citation type="journal article" date="2013" name="PLoS ONE">
        <title>Genome implosion elicits host-confinement in Alcaligenaceae: evidence from the comparative genomics of Tetrathiobacter kashmirensis, a pathogen in the making.</title>
        <authorList>
            <person name="Ghosh W."/>
            <person name="Alam M."/>
            <person name="Roy C."/>
            <person name="Pyne P."/>
            <person name="George A."/>
            <person name="Chakraborty R."/>
            <person name="Majumder S."/>
            <person name="Agarwal A."/>
            <person name="Chakraborty S."/>
            <person name="Majumdar S."/>
            <person name="Gupta S.K."/>
        </authorList>
    </citation>
    <scope>NUCLEOTIDE SEQUENCE [LARGE SCALE GENOMIC DNA]</scope>
    <source>
        <strain evidence="12">WT001</strain>
    </source>
</reference>
<dbReference type="KEGG" id="aka:TKWG_16425"/>
<accession>I3UDZ6</accession>
<evidence type="ECO:0000256" key="5">
    <source>
        <dbReference type="ARBA" id="ARBA00022801"/>
    </source>
</evidence>
<evidence type="ECO:0000256" key="9">
    <source>
        <dbReference type="ARBA" id="ARBA00049893"/>
    </source>
</evidence>
<evidence type="ECO:0000256" key="1">
    <source>
        <dbReference type="ARBA" id="ARBA00000553"/>
    </source>
</evidence>
<dbReference type="InterPro" id="IPR011324">
    <property type="entry name" value="Cytotoxic_necrot_fac-like_cat"/>
</dbReference>
<protein>
    <recommendedName>
        <fullName evidence="10">Purine nucleoside phosphorylase</fullName>
    </recommendedName>
</protein>
<dbReference type="CDD" id="cd16833">
    <property type="entry name" value="YfiH"/>
    <property type="match status" value="1"/>
</dbReference>
<comment type="catalytic activity">
    <reaction evidence="8">
        <text>adenosine + phosphate = alpha-D-ribose 1-phosphate + adenine</text>
        <dbReference type="Rhea" id="RHEA:27642"/>
        <dbReference type="ChEBI" id="CHEBI:16335"/>
        <dbReference type="ChEBI" id="CHEBI:16708"/>
        <dbReference type="ChEBI" id="CHEBI:43474"/>
        <dbReference type="ChEBI" id="CHEBI:57720"/>
        <dbReference type="EC" id="2.4.2.1"/>
    </reaction>
    <physiologicalReaction direction="left-to-right" evidence="8">
        <dbReference type="Rhea" id="RHEA:27643"/>
    </physiologicalReaction>
</comment>
<dbReference type="GO" id="GO:0017061">
    <property type="term" value="F:S-methyl-5-thioadenosine phosphorylase activity"/>
    <property type="evidence" value="ECO:0007669"/>
    <property type="project" value="UniProtKB-EC"/>
</dbReference>
<dbReference type="PANTHER" id="PTHR30616">
    <property type="entry name" value="UNCHARACTERIZED PROTEIN YFIH"/>
    <property type="match status" value="1"/>
</dbReference>
<dbReference type="SUPFAM" id="SSF64438">
    <property type="entry name" value="CNF1/YfiH-like putative cysteine hydrolases"/>
    <property type="match status" value="1"/>
</dbReference>
<evidence type="ECO:0000256" key="4">
    <source>
        <dbReference type="ARBA" id="ARBA00022723"/>
    </source>
</evidence>
<dbReference type="PANTHER" id="PTHR30616:SF2">
    <property type="entry name" value="PURINE NUCLEOSIDE PHOSPHORYLASE LACC1"/>
    <property type="match status" value="1"/>
</dbReference>
<proteinExistence type="inferred from homology"/>
<reference evidence="11 12" key="1">
    <citation type="journal article" date="2011" name="J. Bacteriol.">
        <title>Whole-genome shotgun sequencing of the sulfur-oxidizing chemoautotroph Tetrathiobacter kashmirensis.</title>
        <authorList>
            <person name="Ghosh W."/>
            <person name="George A."/>
            <person name="Agarwal A."/>
            <person name="Raj P."/>
            <person name="Alam M."/>
            <person name="Pyne P."/>
            <person name="Das Gupta S.K."/>
        </authorList>
    </citation>
    <scope>NUCLEOTIDE SEQUENCE [LARGE SCALE GENOMIC DNA]</scope>
    <source>
        <strain evidence="11 12">WT001</strain>
    </source>
</reference>
<keyword evidence="6" id="KW-0862">Zinc</keyword>
<dbReference type="Pfam" id="PF02578">
    <property type="entry name" value="Cu-oxidase_4"/>
    <property type="match status" value="1"/>
</dbReference>
<keyword evidence="5" id="KW-0378">Hydrolase</keyword>
<dbReference type="NCBIfam" id="TIGR00726">
    <property type="entry name" value="peptidoglycan editing factor PgeF"/>
    <property type="match status" value="1"/>
</dbReference>
<keyword evidence="4" id="KW-0479">Metal-binding</keyword>
<evidence type="ECO:0000313" key="11">
    <source>
        <dbReference type="EMBL" id="AFK63234.1"/>
    </source>
</evidence>
<evidence type="ECO:0000256" key="2">
    <source>
        <dbReference type="ARBA" id="ARBA00007353"/>
    </source>
</evidence>
<comment type="similarity">
    <text evidence="2 10">Belongs to the purine nucleoside phosphorylase YfiH/LACC1 family.</text>
</comment>
<dbReference type="Gene3D" id="3.60.140.10">
    <property type="entry name" value="CNF1/YfiH-like putative cysteine hydrolases"/>
    <property type="match status" value="1"/>
</dbReference>
<dbReference type="STRING" id="1036672.TKWG_16425"/>
<dbReference type="GO" id="GO:0005507">
    <property type="term" value="F:copper ion binding"/>
    <property type="evidence" value="ECO:0007669"/>
    <property type="project" value="TreeGrafter"/>
</dbReference>
<keyword evidence="3" id="KW-0808">Transferase</keyword>
<comment type="catalytic activity">
    <reaction evidence="1">
        <text>inosine + phosphate = alpha-D-ribose 1-phosphate + hypoxanthine</text>
        <dbReference type="Rhea" id="RHEA:27646"/>
        <dbReference type="ChEBI" id="CHEBI:17368"/>
        <dbReference type="ChEBI" id="CHEBI:17596"/>
        <dbReference type="ChEBI" id="CHEBI:43474"/>
        <dbReference type="ChEBI" id="CHEBI:57720"/>
        <dbReference type="EC" id="2.4.2.1"/>
    </reaction>
    <physiologicalReaction direction="left-to-right" evidence="1">
        <dbReference type="Rhea" id="RHEA:27647"/>
    </physiologicalReaction>
</comment>
<evidence type="ECO:0000256" key="10">
    <source>
        <dbReference type="RuleBase" id="RU361274"/>
    </source>
</evidence>
<dbReference type="InterPro" id="IPR003730">
    <property type="entry name" value="Cu_polyphenol_OxRdtase"/>
</dbReference>